<feature type="region of interest" description="Disordered" evidence="1">
    <location>
        <begin position="57"/>
        <end position="109"/>
    </location>
</feature>
<accession>A0A4S8M4N8</accession>
<keyword evidence="3" id="KW-1185">Reference proteome</keyword>
<evidence type="ECO:0000313" key="2">
    <source>
        <dbReference type="EMBL" id="THU97000.1"/>
    </source>
</evidence>
<protein>
    <submittedName>
        <fullName evidence="2">Uncharacterized protein</fullName>
    </submittedName>
</protein>
<dbReference type="Proteomes" id="UP000297245">
    <property type="component" value="Unassembled WGS sequence"/>
</dbReference>
<sequence length="266" mass="29355">MNPNLVIGLVRELRTNSLVSYTTGLSFRLGPAERAVLLNPEVGDRFFVGSTLLTRVGPNSKKGKRKGKGEKDEERPKAQPRPECPIHTDSISAIGNTKKEKDDTVPGFTGNALIRPPFYKLRSQKTITAKHVNPLPSELASPSILTPRTSSTLSTIIKAFTLIKESPELGGKRPGEGQYKKLLGVGPGENVEDEPNQVHKELGKKLDRCMECGNPREPEDKGFINIIVVQLRGGCKSLMSLRGGGNTRNLELREGKLSWYTSWKWQ</sequence>
<dbReference type="AlphaFoldDB" id="A0A4S8M4N8"/>
<reference evidence="2 3" key="1">
    <citation type="journal article" date="2019" name="Nat. Ecol. Evol.">
        <title>Megaphylogeny resolves global patterns of mushroom evolution.</title>
        <authorList>
            <person name="Varga T."/>
            <person name="Krizsan K."/>
            <person name="Foldi C."/>
            <person name="Dima B."/>
            <person name="Sanchez-Garcia M."/>
            <person name="Sanchez-Ramirez S."/>
            <person name="Szollosi G.J."/>
            <person name="Szarkandi J.G."/>
            <person name="Papp V."/>
            <person name="Albert L."/>
            <person name="Andreopoulos W."/>
            <person name="Angelini C."/>
            <person name="Antonin V."/>
            <person name="Barry K.W."/>
            <person name="Bougher N.L."/>
            <person name="Buchanan P."/>
            <person name="Buyck B."/>
            <person name="Bense V."/>
            <person name="Catcheside P."/>
            <person name="Chovatia M."/>
            <person name="Cooper J."/>
            <person name="Damon W."/>
            <person name="Desjardin D."/>
            <person name="Finy P."/>
            <person name="Geml J."/>
            <person name="Haridas S."/>
            <person name="Hughes K."/>
            <person name="Justo A."/>
            <person name="Karasinski D."/>
            <person name="Kautmanova I."/>
            <person name="Kiss B."/>
            <person name="Kocsube S."/>
            <person name="Kotiranta H."/>
            <person name="LaButti K.M."/>
            <person name="Lechner B.E."/>
            <person name="Liimatainen K."/>
            <person name="Lipzen A."/>
            <person name="Lukacs Z."/>
            <person name="Mihaltcheva S."/>
            <person name="Morgado L.N."/>
            <person name="Niskanen T."/>
            <person name="Noordeloos M.E."/>
            <person name="Ohm R.A."/>
            <person name="Ortiz-Santana B."/>
            <person name="Ovrebo C."/>
            <person name="Racz N."/>
            <person name="Riley R."/>
            <person name="Savchenko A."/>
            <person name="Shiryaev A."/>
            <person name="Soop K."/>
            <person name="Spirin V."/>
            <person name="Szebenyi C."/>
            <person name="Tomsovsky M."/>
            <person name="Tulloss R.E."/>
            <person name="Uehling J."/>
            <person name="Grigoriev I.V."/>
            <person name="Vagvolgyi C."/>
            <person name="Papp T."/>
            <person name="Martin F.M."/>
            <person name="Miettinen O."/>
            <person name="Hibbett D.S."/>
            <person name="Nagy L.G."/>
        </authorList>
    </citation>
    <scope>NUCLEOTIDE SEQUENCE [LARGE SCALE GENOMIC DNA]</scope>
    <source>
        <strain evidence="2 3">CBS 962.96</strain>
    </source>
</reference>
<proteinExistence type="predicted"/>
<organism evidence="2 3">
    <name type="scientific">Dendrothele bispora (strain CBS 962.96)</name>
    <dbReference type="NCBI Taxonomy" id="1314807"/>
    <lineage>
        <taxon>Eukaryota</taxon>
        <taxon>Fungi</taxon>
        <taxon>Dikarya</taxon>
        <taxon>Basidiomycota</taxon>
        <taxon>Agaricomycotina</taxon>
        <taxon>Agaricomycetes</taxon>
        <taxon>Agaricomycetidae</taxon>
        <taxon>Agaricales</taxon>
        <taxon>Agaricales incertae sedis</taxon>
        <taxon>Dendrothele</taxon>
    </lineage>
</organism>
<evidence type="ECO:0000313" key="3">
    <source>
        <dbReference type="Proteomes" id="UP000297245"/>
    </source>
</evidence>
<dbReference type="EMBL" id="ML179164">
    <property type="protein sequence ID" value="THU97000.1"/>
    <property type="molecule type" value="Genomic_DNA"/>
</dbReference>
<evidence type="ECO:0000256" key="1">
    <source>
        <dbReference type="SAM" id="MobiDB-lite"/>
    </source>
</evidence>
<name>A0A4S8M4N8_DENBC</name>
<gene>
    <name evidence="2" type="ORF">K435DRAFT_796862</name>
</gene>